<accession>A0A3R7GZL7</accession>
<feature type="region of interest" description="Disordered" evidence="7">
    <location>
        <begin position="1"/>
        <end position="20"/>
    </location>
</feature>
<dbReference type="Pfam" id="PF05977">
    <property type="entry name" value="MFS_3"/>
    <property type="match status" value="1"/>
</dbReference>
<feature type="domain" description="Major facilitator superfamily (MFS) profile" evidence="9">
    <location>
        <begin position="58"/>
        <end position="445"/>
    </location>
</feature>
<evidence type="ECO:0000256" key="2">
    <source>
        <dbReference type="ARBA" id="ARBA00022448"/>
    </source>
</evidence>
<name>A0A3R7GZL7_9BURK</name>
<protein>
    <submittedName>
        <fullName evidence="10">MFS transporter</fullName>
    </submittedName>
</protein>
<comment type="subcellular location">
    <subcellularLocation>
        <location evidence="1">Cell membrane</location>
        <topology evidence="1">Multi-pass membrane protein</topology>
    </subcellularLocation>
</comment>
<dbReference type="PROSITE" id="PS50850">
    <property type="entry name" value="MFS"/>
    <property type="match status" value="1"/>
</dbReference>
<feature type="transmembrane region" description="Helical" evidence="8">
    <location>
        <begin position="336"/>
        <end position="354"/>
    </location>
</feature>
<feature type="transmembrane region" description="Helical" evidence="8">
    <location>
        <begin position="270"/>
        <end position="291"/>
    </location>
</feature>
<dbReference type="Gene3D" id="1.20.1250.20">
    <property type="entry name" value="MFS general substrate transporter like domains"/>
    <property type="match status" value="1"/>
</dbReference>
<evidence type="ECO:0000256" key="6">
    <source>
        <dbReference type="ARBA" id="ARBA00023136"/>
    </source>
</evidence>
<feature type="transmembrane region" description="Helical" evidence="8">
    <location>
        <begin position="303"/>
        <end position="324"/>
    </location>
</feature>
<keyword evidence="5 8" id="KW-1133">Transmembrane helix</keyword>
<evidence type="ECO:0000256" key="7">
    <source>
        <dbReference type="SAM" id="MobiDB-lite"/>
    </source>
</evidence>
<keyword evidence="4 8" id="KW-0812">Transmembrane</keyword>
<dbReference type="InterPro" id="IPR036259">
    <property type="entry name" value="MFS_trans_sf"/>
</dbReference>
<gene>
    <name evidence="10" type="ORF">CE154_018305</name>
</gene>
<evidence type="ECO:0000256" key="5">
    <source>
        <dbReference type="ARBA" id="ARBA00022989"/>
    </source>
</evidence>
<feature type="transmembrane region" description="Helical" evidence="8">
    <location>
        <begin position="123"/>
        <end position="142"/>
    </location>
</feature>
<evidence type="ECO:0000256" key="1">
    <source>
        <dbReference type="ARBA" id="ARBA00004651"/>
    </source>
</evidence>
<proteinExistence type="predicted"/>
<evidence type="ECO:0000256" key="8">
    <source>
        <dbReference type="SAM" id="Phobius"/>
    </source>
</evidence>
<feature type="transmembrane region" description="Helical" evidence="8">
    <location>
        <begin position="422"/>
        <end position="441"/>
    </location>
</feature>
<evidence type="ECO:0000256" key="3">
    <source>
        <dbReference type="ARBA" id="ARBA00022475"/>
    </source>
</evidence>
<dbReference type="Proteomes" id="UP000216225">
    <property type="component" value="Unassembled WGS sequence"/>
</dbReference>
<dbReference type="GO" id="GO:0005886">
    <property type="term" value="C:plasma membrane"/>
    <property type="evidence" value="ECO:0007669"/>
    <property type="project" value="UniProtKB-SubCell"/>
</dbReference>
<feature type="transmembrane region" description="Helical" evidence="8">
    <location>
        <begin position="95"/>
        <end position="116"/>
    </location>
</feature>
<feature type="transmembrane region" description="Helical" evidence="8">
    <location>
        <begin position="209"/>
        <end position="234"/>
    </location>
</feature>
<feature type="transmembrane region" description="Helical" evidence="8">
    <location>
        <begin position="62"/>
        <end position="83"/>
    </location>
</feature>
<dbReference type="InterPro" id="IPR010290">
    <property type="entry name" value="TM_effector"/>
</dbReference>
<feature type="transmembrane region" description="Helical" evidence="8">
    <location>
        <begin position="397"/>
        <end position="416"/>
    </location>
</feature>
<evidence type="ECO:0000259" key="9">
    <source>
        <dbReference type="PROSITE" id="PS50850"/>
    </source>
</evidence>
<evidence type="ECO:0000313" key="10">
    <source>
        <dbReference type="EMBL" id="RKJ95066.1"/>
    </source>
</evidence>
<evidence type="ECO:0000313" key="11">
    <source>
        <dbReference type="Proteomes" id="UP000216225"/>
    </source>
</evidence>
<dbReference type="CDD" id="cd06173">
    <property type="entry name" value="MFS_MefA_like"/>
    <property type="match status" value="1"/>
</dbReference>
<keyword evidence="3" id="KW-1003">Cell membrane</keyword>
<sequence>MTSRGRSASASRTPSEPRRAHSCYSKDWGMTLSCPFFLTVKNISPRADSPGMLLRHPSFPRLWSVWLMANVCMWMSDVAAAWLMTSLTDSKLMVAMIQTCTTLPVFLLALPGGAIADIVDRRSGFLAAQCWTALAAAILAAAAWQGALSAPLLLVLTFAASMATALRWPVYSAIVPEVVTAEALPTAIVLNGMAVNASRVLGPLLAGAIIAWLGGAWVFALTAALSLASAAMLWRWRYEPQTPPSSTGSLGAAMTQGIAFARQSRPLQAVLAWSVGYFMSATALVALLPLIARAHDADGAGGARIYAVLFACLGCGAIGVGFMLHVFRRRWSEHGVIVAGSVLLALCIACMALSRHAWLSAAVMLVAGAAWLAVGNTLSIAAQFALPPQLRARGMSLFLMAVMAGGAGGAALFGAAADWLGLRPALFALSATGIALCVLLGRRYRI</sequence>
<dbReference type="EMBL" id="NKDB02000004">
    <property type="protein sequence ID" value="RKJ95066.1"/>
    <property type="molecule type" value="Genomic_DNA"/>
</dbReference>
<keyword evidence="2" id="KW-0813">Transport</keyword>
<dbReference type="PANTHER" id="PTHR23513:SF11">
    <property type="entry name" value="STAPHYLOFERRIN A TRANSPORTER"/>
    <property type="match status" value="1"/>
</dbReference>
<feature type="transmembrane region" description="Helical" evidence="8">
    <location>
        <begin position="148"/>
        <end position="166"/>
    </location>
</feature>
<evidence type="ECO:0000256" key="4">
    <source>
        <dbReference type="ARBA" id="ARBA00022692"/>
    </source>
</evidence>
<dbReference type="AlphaFoldDB" id="A0A3R7GZL7"/>
<dbReference type="SUPFAM" id="SSF103473">
    <property type="entry name" value="MFS general substrate transporter"/>
    <property type="match status" value="1"/>
</dbReference>
<feature type="compositionally biased region" description="Low complexity" evidence="7">
    <location>
        <begin position="1"/>
        <end position="14"/>
    </location>
</feature>
<organism evidence="10 11">
    <name type="scientific">Alicycliphilus denitrificans</name>
    <dbReference type="NCBI Taxonomy" id="179636"/>
    <lineage>
        <taxon>Bacteria</taxon>
        <taxon>Pseudomonadati</taxon>
        <taxon>Pseudomonadota</taxon>
        <taxon>Betaproteobacteria</taxon>
        <taxon>Burkholderiales</taxon>
        <taxon>Comamonadaceae</taxon>
        <taxon>Alicycliphilus</taxon>
    </lineage>
</organism>
<dbReference type="InterPro" id="IPR020846">
    <property type="entry name" value="MFS_dom"/>
</dbReference>
<dbReference type="GO" id="GO:0022857">
    <property type="term" value="F:transmembrane transporter activity"/>
    <property type="evidence" value="ECO:0007669"/>
    <property type="project" value="InterPro"/>
</dbReference>
<dbReference type="PANTHER" id="PTHR23513">
    <property type="entry name" value="INTEGRAL MEMBRANE EFFLUX PROTEIN-RELATED"/>
    <property type="match status" value="1"/>
</dbReference>
<comment type="caution">
    <text evidence="10">The sequence shown here is derived from an EMBL/GenBank/DDBJ whole genome shotgun (WGS) entry which is preliminary data.</text>
</comment>
<feature type="transmembrane region" description="Helical" evidence="8">
    <location>
        <begin position="360"/>
        <end position="385"/>
    </location>
</feature>
<keyword evidence="6 8" id="KW-0472">Membrane</keyword>
<reference evidence="10 11" key="1">
    <citation type="submission" date="2018-09" db="EMBL/GenBank/DDBJ databases">
        <title>Genome comparison of Alicycliphilus sp. BQ1, a polyurethanolytic bacterium, with its closest phylogenetic relatives Alicycliphilus denitrificans BC and K601, unable to attack polyurethane.</title>
        <authorList>
            <person name="Loza-Tavera H."/>
            <person name="Lozano L."/>
            <person name="Cevallos M."/>
            <person name="Maya-Lucas O."/>
            <person name="Garcia-Mena J."/>
            <person name="Hernandez J."/>
        </authorList>
    </citation>
    <scope>NUCLEOTIDE SEQUENCE [LARGE SCALE GENOMIC DNA]</scope>
    <source>
        <strain evidence="10 11">BQ1</strain>
    </source>
</reference>
<feature type="transmembrane region" description="Helical" evidence="8">
    <location>
        <begin position="178"/>
        <end position="197"/>
    </location>
</feature>